<organism evidence="1 2">
    <name type="scientific">Desulfotignum phosphitoxidans DSM 13687</name>
    <dbReference type="NCBI Taxonomy" id="1286635"/>
    <lineage>
        <taxon>Bacteria</taxon>
        <taxon>Pseudomonadati</taxon>
        <taxon>Thermodesulfobacteriota</taxon>
        <taxon>Desulfobacteria</taxon>
        <taxon>Desulfobacterales</taxon>
        <taxon>Desulfobacteraceae</taxon>
        <taxon>Desulfotignum</taxon>
    </lineage>
</organism>
<evidence type="ECO:0000313" key="2">
    <source>
        <dbReference type="Proteomes" id="UP000014216"/>
    </source>
</evidence>
<dbReference type="EMBL" id="APJX01000002">
    <property type="protein sequence ID" value="EMS80734.1"/>
    <property type="molecule type" value="Genomic_DNA"/>
</dbReference>
<gene>
    <name evidence="1" type="ORF">Dpo_2c04300</name>
</gene>
<name>S0G4W8_9BACT</name>
<accession>S0G4W8</accession>
<dbReference type="InterPro" id="IPR009241">
    <property type="entry name" value="HigB-like"/>
</dbReference>
<reference evidence="1 2" key="1">
    <citation type="journal article" date="2013" name="Genome Announc.">
        <title>Draft Genome Sequence of Desulfotignum phosphitoxidans DSM 13687 Strain FiPS-3.</title>
        <authorList>
            <person name="Poehlein A."/>
            <person name="Daniel R."/>
            <person name="Simeonova D.D."/>
        </authorList>
    </citation>
    <scope>NUCLEOTIDE SEQUENCE [LARGE SCALE GENOMIC DNA]</scope>
    <source>
        <strain evidence="1 2">DSM 13687</strain>
    </source>
</reference>
<dbReference type="Pfam" id="PF05973">
    <property type="entry name" value="Gp49"/>
    <property type="match status" value="1"/>
</dbReference>
<dbReference type="OrthoDB" id="3233388at2"/>
<evidence type="ECO:0000313" key="1">
    <source>
        <dbReference type="EMBL" id="EMS80734.1"/>
    </source>
</evidence>
<proteinExistence type="predicted"/>
<keyword evidence="2" id="KW-1185">Reference proteome</keyword>
<dbReference type="RefSeq" id="WP_006965007.1">
    <property type="nucleotide sequence ID" value="NZ_APJX01000002.1"/>
</dbReference>
<comment type="caution">
    <text evidence="1">The sequence shown here is derived from an EMBL/GenBank/DDBJ whole genome shotgun (WGS) entry which is preliminary data.</text>
</comment>
<dbReference type="AlphaFoldDB" id="S0G4W8"/>
<sequence>MKWQIHYYNNKIENEILEFPDGLLARYLRLTDLMCEFGPNLGMPHTRPIESGLFELRVKGKEGIARVFFCMKIRKKIVMLHTFIKKSQKTPKKELKIAKNRMSEVINNDTF</sequence>
<dbReference type="Proteomes" id="UP000014216">
    <property type="component" value="Unassembled WGS sequence"/>
</dbReference>
<protein>
    <submittedName>
        <fullName evidence="1">Putative bacteriophage protein</fullName>
    </submittedName>
</protein>